<evidence type="ECO:0008006" key="3">
    <source>
        <dbReference type="Google" id="ProtNLM"/>
    </source>
</evidence>
<organism evidence="1 2">
    <name type="scientific">Stieleria maiorica</name>
    <dbReference type="NCBI Taxonomy" id="2795974"/>
    <lineage>
        <taxon>Bacteria</taxon>
        <taxon>Pseudomonadati</taxon>
        <taxon>Planctomycetota</taxon>
        <taxon>Planctomycetia</taxon>
        <taxon>Pirellulales</taxon>
        <taxon>Pirellulaceae</taxon>
        <taxon>Stieleria</taxon>
    </lineage>
</organism>
<dbReference type="AlphaFoldDB" id="A0A5B9MF76"/>
<dbReference type="PANTHER" id="PTHR31362">
    <property type="entry name" value="GLYCOSYLTRANSFERASE STELLO1-RELATED"/>
    <property type="match status" value="1"/>
</dbReference>
<keyword evidence="2" id="KW-1185">Reference proteome</keyword>
<dbReference type="Pfam" id="PF03385">
    <property type="entry name" value="STELLO"/>
    <property type="match status" value="1"/>
</dbReference>
<gene>
    <name evidence="1" type="ORF">Mal15_35480</name>
</gene>
<dbReference type="InterPro" id="IPR005049">
    <property type="entry name" value="STL-like"/>
</dbReference>
<reference evidence="1 2" key="1">
    <citation type="submission" date="2019-02" db="EMBL/GenBank/DDBJ databases">
        <title>Planctomycetal bacteria perform biofilm scaping via a novel small molecule.</title>
        <authorList>
            <person name="Jeske O."/>
            <person name="Boedeker C."/>
            <person name="Wiegand S."/>
            <person name="Breitling P."/>
            <person name="Kallscheuer N."/>
            <person name="Jogler M."/>
            <person name="Rohde M."/>
            <person name="Petersen J."/>
            <person name="Medema M.H."/>
            <person name="Surup F."/>
            <person name="Jogler C."/>
        </authorList>
    </citation>
    <scope>NUCLEOTIDE SEQUENCE [LARGE SCALE GENOMIC DNA]</scope>
    <source>
        <strain evidence="1 2">Mal15</strain>
    </source>
</reference>
<dbReference type="Proteomes" id="UP000321353">
    <property type="component" value="Chromosome"/>
</dbReference>
<dbReference type="PANTHER" id="PTHR31362:SF0">
    <property type="entry name" value="EXOSTOSIN DOMAIN-CONTAINING PROTEIN-RELATED"/>
    <property type="match status" value="1"/>
</dbReference>
<dbReference type="KEGG" id="smam:Mal15_35480"/>
<evidence type="ECO:0000313" key="2">
    <source>
        <dbReference type="Proteomes" id="UP000321353"/>
    </source>
</evidence>
<name>A0A5B9MF76_9BACT</name>
<proteinExistence type="predicted"/>
<evidence type="ECO:0000313" key="1">
    <source>
        <dbReference type="EMBL" id="QEF99483.1"/>
    </source>
</evidence>
<dbReference type="RefSeq" id="WP_147868871.1">
    <property type="nucleotide sequence ID" value="NZ_CP036264.1"/>
</dbReference>
<dbReference type="EMBL" id="CP036264">
    <property type="protein sequence ID" value="QEF99483.1"/>
    <property type="molecule type" value="Genomic_DNA"/>
</dbReference>
<sequence length="358" mass="39983">MLQSVITTIQRPTDSVIRLAESMAGSGAGLVIAGDTKGPDSFDLSSVDGFESDQLSFLSIDGQLASGFALADLLPTKHYCRKNIGYLHAMRLGATCIYETDDDNAPLDHWTAREEWIDALRFAEGRREDGLSNAATWINVYKYFSNELIWPRGLPLDQIRESSVATSVCPSTLAKSSGDSAKHWAPIQQGLANGAPDVDAIWRLVLDRDFDFDDAPSVMLAPGQWCPFNTQTTWWWPAVYPLLYVPSYCPFRMCDIWKSFVAQRCLWELGTGVVFHPSEVVQERNPHNLMSDFKDEVPGYQQNHQIAEALARIELDPGVESVGGNLRRCYATLVDEQIFPENEMQLVDAWLADLKTLA</sequence>
<accession>A0A5B9MF76</accession>
<protein>
    <recommendedName>
        <fullName evidence="3">DUF288 domain-containing protein</fullName>
    </recommendedName>
</protein>